<evidence type="ECO:0000313" key="3">
    <source>
        <dbReference type="EMBL" id="MBA2226709.1"/>
    </source>
</evidence>
<evidence type="ECO:0000256" key="1">
    <source>
        <dbReference type="SAM" id="MobiDB-lite"/>
    </source>
</evidence>
<dbReference type="Pfam" id="PF13450">
    <property type="entry name" value="NAD_binding_8"/>
    <property type="match status" value="1"/>
</dbReference>
<dbReference type="EMBL" id="JACEFB010000007">
    <property type="protein sequence ID" value="MBA2226709.1"/>
    <property type="molecule type" value="Genomic_DNA"/>
</dbReference>
<evidence type="ECO:0000259" key="2">
    <source>
        <dbReference type="Pfam" id="PF21688"/>
    </source>
</evidence>
<dbReference type="InterPro" id="IPR049516">
    <property type="entry name" value="FAD-depend_C"/>
</dbReference>
<keyword evidence="4" id="KW-1185">Reference proteome</keyword>
<reference evidence="3 4" key="1">
    <citation type="submission" date="2020-07" db="EMBL/GenBank/DDBJ databases">
        <title>Thermogemmata thermophila gen. nov., sp. nov., a novel moderate thermophilic planctomycete from a Kamchatka hot spring.</title>
        <authorList>
            <person name="Elcheninov A.G."/>
            <person name="Podosokorskaya O.A."/>
            <person name="Kovaleva O.L."/>
            <person name="Novikov A."/>
            <person name="Bonch-Osmolovskaya E.A."/>
            <person name="Toshchakov S.V."/>
            <person name="Kublanov I.V."/>
        </authorList>
    </citation>
    <scope>NUCLEOTIDE SEQUENCE [LARGE SCALE GENOMIC DNA]</scope>
    <source>
        <strain evidence="3 4">2918</strain>
    </source>
</reference>
<dbReference type="SUPFAM" id="SSF51905">
    <property type="entry name" value="FAD/NAD(P)-binding domain"/>
    <property type="match status" value="1"/>
</dbReference>
<sequence length="549" mass="59633">MPLRVSQFQVPVEEPEDGLPEQVAEALGLTPGDLLHWRVVRKALDVRDKQNLRFVYTLEIETTAEAAEHAQQWVELTGSPLVVAVRSEPPFCMPPPGSQPLGSRPVVVGSGPAGLVCAYFLALHGYAPLVLERGAPVQERIRHVRAFDAGGPLHPESNYLFGEGGAGTFSDGKLTCRNFGPDALRVLELLAECKGQQPGKPNILYYHRPHLGSNRLPAVVKALRQRIERLGGEVRFYTRVEDLHFDSGGIRGLSTSSGYLPAQVVVLAIGHSARDTFRMLARRGVPLSPKPFQFGVRVEHPQELVNAVQYGPRQDYYVQKLGNADYSLIVNDSRWPLYSFCMCAGGYIIPSVSAPGYFCTNGMSLSRRDSPYANSGLVTTLPVSAFGGSTALAGVELQERYEARAFELGGGADYRCPAQLARDFLQQRRSARLPSSSYPRGLTSAELREVLPPLVITALEKGLRVMDRYWRGRFLPEALLVGPEARGSSPLRIDRDPQTRQSPGVPGLYPVGEGAGYAGGIVSAAVDGLRTARAIIATYAPLQVPAAVG</sequence>
<dbReference type="Pfam" id="PF21688">
    <property type="entry name" value="FAD-depend_C"/>
    <property type="match status" value="1"/>
</dbReference>
<dbReference type="AlphaFoldDB" id="A0A7V8VES4"/>
<dbReference type="PANTHER" id="PTHR42842:SF3">
    <property type="entry name" value="FAD_NAD(P)-BINDING OXIDOREDUCTASE FAMILY PROTEIN"/>
    <property type="match status" value="1"/>
</dbReference>
<comment type="caution">
    <text evidence="3">The sequence shown here is derived from an EMBL/GenBank/DDBJ whole genome shotgun (WGS) entry which is preliminary data.</text>
</comment>
<dbReference type="Gene3D" id="3.50.50.60">
    <property type="entry name" value="FAD/NAD(P)-binding domain"/>
    <property type="match status" value="2"/>
</dbReference>
<dbReference type="Gene3D" id="3.30.70.2700">
    <property type="match status" value="1"/>
</dbReference>
<dbReference type="PIRSF" id="PIRSF038984">
    <property type="entry name" value="FAD_binding_protein"/>
    <property type="match status" value="1"/>
</dbReference>
<protein>
    <submittedName>
        <fullName evidence="3">NAD(P)-binding protein</fullName>
    </submittedName>
</protein>
<dbReference type="PRINTS" id="PR00419">
    <property type="entry name" value="ADXRDTASE"/>
</dbReference>
<accession>A0A7V8VES4</accession>
<name>A0A7V8VES4_9BACT</name>
<dbReference type="PANTHER" id="PTHR42842">
    <property type="entry name" value="FAD/NAD(P)-BINDING OXIDOREDUCTASE"/>
    <property type="match status" value="1"/>
</dbReference>
<proteinExistence type="predicted"/>
<feature type="domain" description="FAD-dependent protein C-terminal" evidence="2">
    <location>
        <begin position="291"/>
        <end position="486"/>
    </location>
</feature>
<feature type="region of interest" description="Disordered" evidence="1">
    <location>
        <begin position="485"/>
        <end position="506"/>
    </location>
</feature>
<dbReference type="InterPro" id="IPR036188">
    <property type="entry name" value="FAD/NAD-bd_sf"/>
</dbReference>
<dbReference type="Proteomes" id="UP000542342">
    <property type="component" value="Unassembled WGS sequence"/>
</dbReference>
<gene>
    <name evidence="3" type="ORF">H0921_11110</name>
</gene>
<dbReference type="InterPro" id="IPR028348">
    <property type="entry name" value="FAD-binding_protein"/>
</dbReference>
<evidence type="ECO:0000313" key="4">
    <source>
        <dbReference type="Proteomes" id="UP000542342"/>
    </source>
</evidence>
<organism evidence="3 4">
    <name type="scientific">Thermogemmata fonticola</name>
    <dbReference type="NCBI Taxonomy" id="2755323"/>
    <lineage>
        <taxon>Bacteria</taxon>
        <taxon>Pseudomonadati</taxon>
        <taxon>Planctomycetota</taxon>
        <taxon>Planctomycetia</taxon>
        <taxon>Gemmatales</taxon>
        <taxon>Gemmataceae</taxon>
        <taxon>Thermogemmata</taxon>
    </lineage>
</organism>